<accession>A0A0P9EJ93</accession>
<dbReference type="Pfam" id="PF11719">
    <property type="entry name" value="Drc1-Sld2"/>
    <property type="match status" value="1"/>
</dbReference>
<keyword evidence="10" id="KW-1185">Reference proteome</keyword>
<feature type="region of interest" description="Disordered" evidence="8">
    <location>
        <begin position="562"/>
        <end position="611"/>
    </location>
</feature>
<feature type="compositionally biased region" description="Low complexity" evidence="8">
    <location>
        <begin position="450"/>
        <end position="464"/>
    </location>
</feature>
<evidence type="ECO:0000256" key="1">
    <source>
        <dbReference type="ARBA" id="ARBA00004123"/>
    </source>
</evidence>
<feature type="region of interest" description="Disordered" evidence="8">
    <location>
        <begin position="276"/>
        <end position="528"/>
    </location>
</feature>
<feature type="compositionally biased region" description="Low complexity" evidence="8">
    <location>
        <begin position="471"/>
        <end position="481"/>
    </location>
</feature>
<evidence type="ECO:0000256" key="4">
    <source>
        <dbReference type="ARBA" id="ARBA00022705"/>
    </source>
</evidence>
<dbReference type="GO" id="GO:0003688">
    <property type="term" value="F:DNA replication origin binding"/>
    <property type="evidence" value="ECO:0007669"/>
    <property type="project" value="TreeGrafter"/>
</dbReference>
<dbReference type="GO" id="GO:1902977">
    <property type="term" value="P:mitotic DNA replication preinitiation complex assembly"/>
    <property type="evidence" value="ECO:0007669"/>
    <property type="project" value="TreeGrafter"/>
</dbReference>
<dbReference type="CDD" id="cd22289">
    <property type="entry name" value="RecQL4_SLD2_NTD"/>
    <property type="match status" value="1"/>
</dbReference>
<feature type="region of interest" description="Disordered" evidence="8">
    <location>
        <begin position="688"/>
        <end position="755"/>
    </location>
</feature>
<dbReference type="OMA" id="WAPARSC"/>
<feature type="compositionally biased region" description="Acidic residues" evidence="8">
    <location>
        <begin position="709"/>
        <end position="736"/>
    </location>
</feature>
<feature type="compositionally biased region" description="Basic and acidic residues" evidence="8">
    <location>
        <begin position="562"/>
        <end position="586"/>
    </location>
</feature>
<evidence type="ECO:0000313" key="9">
    <source>
        <dbReference type="EMBL" id="KPV73619.1"/>
    </source>
</evidence>
<dbReference type="AlphaFoldDB" id="A0A0P9EJ93"/>
<feature type="compositionally biased region" description="Acidic residues" evidence="8">
    <location>
        <begin position="496"/>
        <end position="516"/>
    </location>
</feature>
<protein>
    <recommendedName>
        <fullName evidence="3 7">DNA replication regulator SLD2</fullName>
    </recommendedName>
</protein>
<comment type="subcellular location">
    <subcellularLocation>
        <location evidence="1 7">Nucleus</location>
    </subcellularLocation>
</comment>
<dbReference type="GO" id="GO:0006270">
    <property type="term" value="P:DNA replication initiation"/>
    <property type="evidence" value="ECO:0007669"/>
    <property type="project" value="UniProtKB-UniRule"/>
</dbReference>
<feature type="compositionally biased region" description="Low complexity" evidence="8">
    <location>
        <begin position="365"/>
        <end position="388"/>
    </location>
</feature>
<dbReference type="STRING" id="578459.A0A0P9EJ93"/>
<keyword evidence="6 7" id="KW-0131">Cell cycle</keyword>
<dbReference type="GeneID" id="28975735"/>
<dbReference type="GO" id="GO:0031261">
    <property type="term" value="C:DNA replication preinitiation complex"/>
    <property type="evidence" value="ECO:0007669"/>
    <property type="project" value="TreeGrafter"/>
</dbReference>
<keyword evidence="4 7" id="KW-0235">DNA replication</keyword>
<dbReference type="PANTHER" id="PTHR28124:SF1">
    <property type="entry name" value="DNA REPLICATION REGULATOR SLD2"/>
    <property type="match status" value="1"/>
</dbReference>
<dbReference type="EMBL" id="KQ474082">
    <property type="protein sequence ID" value="KPV73619.1"/>
    <property type="molecule type" value="Genomic_DNA"/>
</dbReference>
<organism evidence="9 10">
    <name type="scientific">Rhodotorula graminis (strain WP1)</name>
    <dbReference type="NCBI Taxonomy" id="578459"/>
    <lineage>
        <taxon>Eukaryota</taxon>
        <taxon>Fungi</taxon>
        <taxon>Dikarya</taxon>
        <taxon>Basidiomycota</taxon>
        <taxon>Pucciniomycotina</taxon>
        <taxon>Microbotryomycetes</taxon>
        <taxon>Sporidiobolales</taxon>
        <taxon>Sporidiobolaceae</taxon>
        <taxon>Rhodotorula</taxon>
    </lineage>
</organism>
<name>A0A0P9EJ93_RHOGW</name>
<comment type="function">
    <text evidence="7">Has a role in the initiation of DNA replication. Required at S-phase checkpoint.</text>
</comment>
<feature type="compositionally biased region" description="Polar residues" evidence="8">
    <location>
        <begin position="169"/>
        <end position="185"/>
    </location>
</feature>
<feature type="compositionally biased region" description="Low complexity" evidence="8">
    <location>
        <begin position="631"/>
        <end position="643"/>
    </location>
</feature>
<dbReference type="GO" id="GO:0003697">
    <property type="term" value="F:single-stranded DNA binding"/>
    <property type="evidence" value="ECO:0007669"/>
    <property type="project" value="TreeGrafter"/>
</dbReference>
<feature type="compositionally biased region" description="Polar residues" evidence="8">
    <location>
        <begin position="276"/>
        <end position="294"/>
    </location>
</feature>
<comment type="similarity">
    <text evidence="2 7">Belongs to the SLD2 family.</text>
</comment>
<evidence type="ECO:0000313" key="10">
    <source>
        <dbReference type="Proteomes" id="UP000053890"/>
    </source>
</evidence>
<evidence type="ECO:0000256" key="6">
    <source>
        <dbReference type="ARBA" id="ARBA00023306"/>
    </source>
</evidence>
<dbReference type="Proteomes" id="UP000053890">
    <property type="component" value="Unassembled WGS sequence"/>
</dbReference>
<evidence type="ECO:0000256" key="7">
    <source>
        <dbReference type="RuleBase" id="RU367067"/>
    </source>
</evidence>
<feature type="compositionally biased region" description="Low complexity" evidence="8">
    <location>
        <begin position="54"/>
        <end position="64"/>
    </location>
</feature>
<evidence type="ECO:0000256" key="3">
    <source>
        <dbReference type="ARBA" id="ARBA00018363"/>
    </source>
</evidence>
<feature type="compositionally biased region" description="Acidic residues" evidence="8">
    <location>
        <begin position="406"/>
        <end position="434"/>
    </location>
</feature>
<gene>
    <name evidence="9" type="ORF">RHOBADRAFT_50043</name>
</gene>
<feature type="region of interest" description="Disordered" evidence="8">
    <location>
        <begin position="631"/>
        <end position="652"/>
    </location>
</feature>
<proteinExistence type="inferred from homology"/>
<dbReference type="InterPro" id="IPR040203">
    <property type="entry name" value="Sld2"/>
</dbReference>
<feature type="compositionally biased region" description="Low complexity" evidence="8">
    <location>
        <begin position="303"/>
        <end position="312"/>
    </location>
</feature>
<dbReference type="InterPro" id="IPR021110">
    <property type="entry name" value="DNA_rep_checkpnt_protein"/>
</dbReference>
<keyword evidence="5 7" id="KW-0539">Nucleus</keyword>
<evidence type="ECO:0000256" key="8">
    <source>
        <dbReference type="SAM" id="MobiDB-lite"/>
    </source>
</evidence>
<dbReference type="PANTHER" id="PTHR28124">
    <property type="entry name" value="DNA REPLICATION REGULATOR SLD2"/>
    <property type="match status" value="1"/>
</dbReference>
<dbReference type="GO" id="GO:0000727">
    <property type="term" value="P:double-strand break repair via break-induced replication"/>
    <property type="evidence" value="ECO:0007669"/>
    <property type="project" value="TreeGrafter"/>
</dbReference>
<sequence length="755" mass="78086">MADLRNELKEWERAFKASHDRAPTKDDIRLQPSIAAKYKEYNKLRAAAANPADKPSSSRSTATSKPPPPPSTRTAAAESSHIFKTPTKPKSSRSRPRPDAVSSSTDGPAPAVDASPSKRLSSSRDKPSSSSTTSFVHANSPSKLRALAAAHSTSGSPNRPMSGAWASATLAQSDSLPVTGVSASPQKRARNPFASPQKGTFGELERAERERLKAKKRAERERARASGVLGGKATSRGAGWGGASSVPDGGAARAFARTESVGSARGMDLDEVDDFFSSQASTHAPSQSQGSQRLLAQLAKASPVRPVVAAAPTDDDEVFGPSPVKRPSASNPLFGLSPSSSTTAAPAPKRIFKPLVPDSPPPSRPVASAAPTAAPAKPKPFSSSLPSSFLPPAPAASRKRVPAPGDGDDDRDAADAALDDDDDDFYADALDEAEAATGGGAKGKGRAKKGAAAARGKGRAAAAPAKRKKVAAGAAAGAGAKKAGGRAKGKGKAAADDDGGSSEDGAEMDVEEEDDPEVRIVSSSRARGELVLDVSRDPALGLGPGRERLVIHEKGFEARVKALEREERRRRAEERAREAGEGREGDEAAPLDVRTTASDGERDDDDVGDEASLFHRRAGLDLLSRLRADAASASAASTVSTAADDTDDADLDALGASLPADLAAVLSLRASPQKTHSAALAKQRQVARLLGEPGTGGSRRRQKGLLGLDEGDVDEGDGEGAGEEVGEGDDDWDEEPDGWKATADAMDGYYSADGW</sequence>
<feature type="compositionally biased region" description="Low complexity" evidence="8">
    <location>
        <begin position="337"/>
        <end position="356"/>
    </location>
</feature>
<evidence type="ECO:0000256" key="2">
    <source>
        <dbReference type="ARBA" id="ARBA00007276"/>
    </source>
</evidence>
<feature type="region of interest" description="Disordered" evidence="8">
    <location>
        <begin position="41"/>
        <end position="250"/>
    </location>
</feature>
<dbReference type="RefSeq" id="XP_018269668.1">
    <property type="nucleotide sequence ID" value="XM_018415287.1"/>
</dbReference>
<dbReference type="OrthoDB" id="2528141at2759"/>
<reference evidence="9 10" key="1">
    <citation type="journal article" date="2015" name="Front. Microbiol.">
        <title>Genome sequence of the plant growth promoting endophytic yeast Rhodotorula graminis WP1.</title>
        <authorList>
            <person name="Firrincieli A."/>
            <person name="Otillar R."/>
            <person name="Salamov A."/>
            <person name="Schmutz J."/>
            <person name="Khan Z."/>
            <person name="Redman R.S."/>
            <person name="Fleck N.D."/>
            <person name="Lindquist E."/>
            <person name="Grigoriev I.V."/>
            <person name="Doty S.L."/>
        </authorList>
    </citation>
    <scope>NUCLEOTIDE SEQUENCE [LARGE SCALE GENOMIC DNA]</scope>
    <source>
        <strain evidence="9 10">WP1</strain>
    </source>
</reference>
<dbReference type="FunFam" id="1.10.10.1460:FF:000001">
    <property type="entry name" value="DNA replication regulator Sld2"/>
    <property type="match status" value="1"/>
</dbReference>
<dbReference type="Gene3D" id="1.10.10.1460">
    <property type="match status" value="1"/>
</dbReference>
<evidence type="ECO:0000256" key="5">
    <source>
        <dbReference type="ARBA" id="ARBA00023242"/>
    </source>
</evidence>